<name>A0A8S5S7T4_9CAUD</name>
<reference evidence="1" key="1">
    <citation type="journal article" date="2021" name="Proc. Natl. Acad. Sci. U.S.A.">
        <title>A Catalog of Tens of Thousands of Viruses from Human Metagenomes Reveals Hidden Associations with Chronic Diseases.</title>
        <authorList>
            <person name="Tisza M.J."/>
            <person name="Buck C.B."/>
        </authorList>
    </citation>
    <scope>NUCLEOTIDE SEQUENCE</scope>
    <source>
        <strain evidence="1">CtLnP14</strain>
    </source>
</reference>
<protein>
    <submittedName>
        <fullName evidence="1">Uncharacterized protein</fullName>
    </submittedName>
</protein>
<sequence>MQWIRNGKKYDTDTAELIWQGYKSVKVPYDEASKSIISKFYKKRNGECFVVVETKRSSLGSSWNEKVPEIITFTEEEARKFAEENITVEEYERAFGKVEE</sequence>
<proteinExistence type="predicted"/>
<organism evidence="1">
    <name type="scientific">Siphoviridae sp. ctLnP14</name>
    <dbReference type="NCBI Taxonomy" id="2827851"/>
    <lineage>
        <taxon>Viruses</taxon>
        <taxon>Duplodnaviria</taxon>
        <taxon>Heunggongvirae</taxon>
        <taxon>Uroviricota</taxon>
        <taxon>Caudoviricetes</taxon>
    </lineage>
</organism>
<dbReference type="EMBL" id="BK032550">
    <property type="protein sequence ID" value="DAF47093.1"/>
    <property type="molecule type" value="Genomic_DNA"/>
</dbReference>
<accession>A0A8S5S7T4</accession>
<evidence type="ECO:0000313" key="1">
    <source>
        <dbReference type="EMBL" id="DAF47093.1"/>
    </source>
</evidence>